<dbReference type="Proteomes" id="UP001199106">
    <property type="component" value="Unassembled WGS sequence"/>
</dbReference>
<keyword evidence="3" id="KW-1185">Reference proteome</keyword>
<evidence type="ECO:0008006" key="4">
    <source>
        <dbReference type="Google" id="ProtNLM"/>
    </source>
</evidence>
<dbReference type="InterPro" id="IPR016197">
    <property type="entry name" value="Chromo-like_dom_sf"/>
</dbReference>
<evidence type="ECO:0000256" key="1">
    <source>
        <dbReference type="ARBA" id="ARBA00011353"/>
    </source>
</evidence>
<evidence type="ECO:0000313" key="2">
    <source>
        <dbReference type="EMBL" id="KAG9189574.1"/>
    </source>
</evidence>
<comment type="caution">
    <text evidence="2">The sequence shown here is derived from an EMBL/GenBank/DDBJ whole genome shotgun (WGS) entry which is preliminary data.</text>
</comment>
<protein>
    <recommendedName>
        <fullName evidence="4">Chromo domain-containing protein</fullName>
    </recommendedName>
</protein>
<gene>
    <name evidence="2" type="ORF">G6011_06442</name>
</gene>
<organism evidence="2 3">
    <name type="scientific">Alternaria panax</name>
    <dbReference type="NCBI Taxonomy" id="48097"/>
    <lineage>
        <taxon>Eukaryota</taxon>
        <taxon>Fungi</taxon>
        <taxon>Dikarya</taxon>
        <taxon>Ascomycota</taxon>
        <taxon>Pezizomycotina</taxon>
        <taxon>Dothideomycetes</taxon>
        <taxon>Pleosporomycetidae</taxon>
        <taxon>Pleosporales</taxon>
        <taxon>Pleosporineae</taxon>
        <taxon>Pleosporaceae</taxon>
        <taxon>Alternaria</taxon>
        <taxon>Alternaria sect. Panax</taxon>
    </lineage>
</organism>
<evidence type="ECO:0000313" key="3">
    <source>
        <dbReference type="Proteomes" id="UP001199106"/>
    </source>
</evidence>
<comment type="subunit">
    <text evidence="1">Component of the NuA4 histone acetyltransferase complex.</text>
</comment>
<dbReference type="AlphaFoldDB" id="A0AAD4FLD2"/>
<accession>A0AAD4FLD2</accession>
<dbReference type="SUPFAM" id="SSF54160">
    <property type="entry name" value="Chromo domain-like"/>
    <property type="match status" value="1"/>
</dbReference>
<dbReference type="EMBL" id="JAANER010000005">
    <property type="protein sequence ID" value="KAG9189574.1"/>
    <property type="molecule type" value="Genomic_DNA"/>
</dbReference>
<name>A0AAD4FLD2_9PLEO</name>
<reference evidence="2" key="1">
    <citation type="submission" date="2021-07" db="EMBL/GenBank/DDBJ databases">
        <title>Genome Resource of American Ginseng Black Spot Pathogen Alternaria panax.</title>
        <authorList>
            <person name="Qiu C."/>
            <person name="Wang W."/>
            <person name="Liu Z."/>
        </authorList>
    </citation>
    <scope>NUCLEOTIDE SEQUENCE</scope>
    <source>
        <strain evidence="2">BNCC115425</strain>
    </source>
</reference>
<sequence length="196" mass="22727">MCSAGSALRRLAQEDDAYALPKRAEQRLLTHVRTTLKRYEWQFHSGLDLAELLDPFLLAIDVGDTRHHYGPELSAPKLDHNHFPPRKHDTDDYPLGEEPWIAAFFRQWALDYEKENGEVQEGWGVWSMKAGNDASWEWPYKRIQAHKTAGDGQIEYLVKWVGQRHLASWVKGEQLITEARDVYDRAHGLIHTQKDV</sequence>
<dbReference type="Gene3D" id="2.40.50.40">
    <property type="match status" value="1"/>
</dbReference>
<proteinExistence type="predicted"/>